<dbReference type="PANTHER" id="PTHR32083">
    <property type="entry name" value="CILIA AND FLAGELLA-ASSOCIATED PROTEIN 58-RELATED"/>
    <property type="match status" value="1"/>
</dbReference>
<dbReference type="GO" id="GO:0006997">
    <property type="term" value="P:nucleus organization"/>
    <property type="evidence" value="ECO:0007669"/>
    <property type="project" value="Ensembl"/>
</dbReference>
<name>A0A8C7CA14_NEOVI</name>
<dbReference type="KEGG" id="nvs:122904743"/>
<evidence type="ECO:0000256" key="2">
    <source>
        <dbReference type="SAM" id="Coils"/>
    </source>
</evidence>
<sequence>MEDSATDTEQEEEEETEEKDQEDPIYAVAPTINIQDERCVDLSTTPAFICLQELHSMGKLPGTRMAELKAKYTLLHDTVVSTQESEVQLLEDAKRFTEQIRQQQFHLQQADDFPEAFTTEVSKMREQLLKYQNEYNAVKEREFHNQYRLNSLTEEKNLIIKEFEKIPKPGEMEKKMRLLRESTEELRKEIMQKKLEIKNLREDLASKQKQLLKEQKELEELLEYQVNLKDEVVHHQAVPVQIGKEIEKTTRKKVEMEKKKIVLEYELKELNDSLKKVETKINSIMEEKEDVIKEVESKRALLEIREREYNQLVKLLELTRENEATSLTERGILDLNLRNCLIDKQNYHDELSRKQREKERDFRNLKKTELLLKVSWDALTQTQALHQRLLLEMEAIPKDDSILSERRRELHKEVEMAKRNLAQQKILSEAESKIVEQQLAEENKLLKEQENMRELVFNLVRMTQIKIDEKEQKSKDFLKAQQKYTNIVKEIKAKDLEIRIHKKKKHEIHRRLKEFAKLYDTIRNERNKFVNLLHKAHQKVNEIKERHKMSLNELEILRNSAVTQERKLQNCMLKHANNVTIRESMQNDVCKIVAKLQEMKEKKEIQLNNIDRLANMITMIEEEMVQLRKRYEKAVQHRNESGVQLIEREEEVCIFYEKINIQEKMKLNGEIEIHVLEEKIRFLKLKIAEKQREIHVTQKLLPTKRALDADLAVLQIQFSQCTDRIKDLEKKFINPEDESRIRFIPGKDMTQEEMIKKLDALELQLAKKEEKLLEKDFIYEQVSRLTDRLCSKTQAYKQDTLLLAKKMNGYRKKIKDATEQMMALVAELSMKQALAIELQKEVREKEDFIFSCNSRIEKGLPLNKDIEREWLKVLRDEEMYALAIAEKSREFLVTDNRQLPNGVYTTAEPRPNAYIPEAEATLPLPKPYGALAPFKPSEPGANMRHIRKPVTKPIEI</sequence>
<evidence type="ECO:0000313" key="4">
    <source>
        <dbReference type="Ensembl" id="ENSNVIP00000029153.1"/>
    </source>
</evidence>
<dbReference type="GO" id="GO:0036064">
    <property type="term" value="C:ciliary basal body"/>
    <property type="evidence" value="ECO:0007669"/>
    <property type="project" value="Ensembl"/>
</dbReference>
<dbReference type="GO" id="GO:0007288">
    <property type="term" value="P:sperm axoneme assembly"/>
    <property type="evidence" value="ECO:0007669"/>
    <property type="project" value="Ensembl"/>
</dbReference>
<dbReference type="GO" id="GO:0120212">
    <property type="term" value="C:sperm head-tail coupling apparatus"/>
    <property type="evidence" value="ECO:0007669"/>
    <property type="project" value="Ensembl"/>
</dbReference>
<dbReference type="GeneID" id="122904743"/>
<feature type="coiled-coil region" evidence="2">
    <location>
        <begin position="176"/>
        <end position="312"/>
    </location>
</feature>
<dbReference type="Proteomes" id="UP000694425">
    <property type="component" value="Unplaced"/>
</dbReference>
<reference evidence="4" key="1">
    <citation type="submission" date="2025-08" db="UniProtKB">
        <authorList>
            <consortium name="Ensembl"/>
        </authorList>
    </citation>
    <scope>IDENTIFICATION</scope>
</reference>
<dbReference type="GO" id="GO:0030496">
    <property type="term" value="C:midbody"/>
    <property type="evidence" value="ECO:0007669"/>
    <property type="project" value="Ensembl"/>
</dbReference>
<dbReference type="AlphaFoldDB" id="A0A8C7CA14"/>
<keyword evidence="5" id="KW-1185">Reference proteome</keyword>
<dbReference type="GO" id="GO:0005813">
    <property type="term" value="C:centrosome"/>
    <property type="evidence" value="ECO:0007669"/>
    <property type="project" value="Ensembl"/>
</dbReference>
<dbReference type="Ensembl" id="ENSNVIT00000033771.1">
    <property type="protein sequence ID" value="ENSNVIP00000029153.1"/>
    <property type="gene ID" value="ENSNVIG00000022463.1"/>
</dbReference>
<feature type="compositionally biased region" description="Acidic residues" evidence="3">
    <location>
        <begin position="1"/>
        <end position="23"/>
    </location>
</feature>
<protein>
    <submittedName>
        <fullName evidence="4">Coiled-coil domain containing 146</fullName>
    </submittedName>
</protein>
<feature type="coiled-coil region" evidence="2">
    <location>
        <begin position="673"/>
        <end position="771"/>
    </location>
</feature>
<dbReference type="GO" id="GO:0007338">
    <property type="term" value="P:single fertilization"/>
    <property type="evidence" value="ECO:0007669"/>
    <property type="project" value="Ensembl"/>
</dbReference>
<feature type="coiled-coil region" evidence="2">
    <location>
        <begin position="593"/>
        <end position="637"/>
    </location>
</feature>
<feature type="coiled-coil region" evidence="2">
    <location>
        <begin position="407"/>
        <end position="452"/>
    </location>
</feature>
<dbReference type="GO" id="GO:0036126">
    <property type="term" value="C:sperm flagellum"/>
    <property type="evidence" value="ECO:0007669"/>
    <property type="project" value="Ensembl"/>
</dbReference>
<dbReference type="GeneTree" id="ENSGT00530000063534"/>
<dbReference type="RefSeq" id="XP_044101812.1">
    <property type="nucleotide sequence ID" value="XM_044245877.1"/>
</dbReference>
<feature type="region of interest" description="Disordered" evidence="3">
    <location>
        <begin position="1"/>
        <end position="24"/>
    </location>
</feature>
<keyword evidence="1 2" id="KW-0175">Coiled coil</keyword>
<dbReference type="GO" id="GO:0010467">
    <property type="term" value="P:gene expression"/>
    <property type="evidence" value="ECO:0007669"/>
    <property type="project" value="Ensembl"/>
</dbReference>
<dbReference type="GO" id="GO:0000902">
    <property type="term" value="P:cell morphogenesis"/>
    <property type="evidence" value="ECO:0007669"/>
    <property type="project" value="Ensembl"/>
</dbReference>
<evidence type="ECO:0000256" key="1">
    <source>
        <dbReference type="ARBA" id="ARBA00023054"/>
    </source>
</evidence>
<organism evidence="4 5">
    <name type="scientific">Neovison vison</name>
    <name type="common">American mink</name>
    <name type="synonym">Mustela vison</name>
    <dbReference type="NCBI Taxonomy" id="452646"/>
    <lineage>
        <taxon>Eukaryota</taxon>
        <taxon>Metazoa</taxon>
        <taxon>Chordata</taxon>
        <taxon>Craniata</taxon>
        <taxon>Vertebrata</taxon>
        <taxon>Euteleostomi</taxon>
        <taxon>Mammalia</taxon>
        <taxon>Eutheria</taxon>
        <taxon>Laurasiatheria</taxon>
        <taxon>Carnivora</taxon>
        <taxon>Caniformia</taxon>
        <taxon>Musteloidea</taxon>
        <taxon>Mustelidae</taxon>
        <taxon>Mustelinae</taxon>
        <taxon>Neogale</taxon>
    </lineage>
</organism>
<dbReference type="GO" id="GO:0008283">
    <property type="term" value="P:cell population proliferation"/>
    <property type="evidence" value="ECO:0007669"/>
    <property type="project" value="Ensembl"/>
</dbReference>
<proteinExistence type="predicted"/>
<evidence type="ECO:0000313" key="5">
    <source>
        <dbReference type="Proteomes" id="UP000694425"/>
    </source>
</evidence>
<accession>A0A8C7CA14</accession>
<evidence type="ECO:0000256" key="3">
    <source>
        <dbReference type="SAM" id="MobiDB-lite"/>
    </source>
</evidence>
<reference evidence="4" key="2">
    <citation type="submission" date="2025-09" db="UniProtKB">
        <authorList>
            <consortium name="Ensembl"/>
        </authorList>
    </citation>
    <scope>IDENTIFICATION</scope>
</reference>
<dbReference type="GO" id="GO:0005814">
    <property type="term" value="C:centriole"/>
    <property type="evidence" value="ECO:0007669"/>
    <property type="project" value="Ensembl"/>
</dbReference>
<dbReference type="GO" id="GO:1905198">
    <property type="term" value="P:manchette assembly"/>
    <property type="evidence" value="ECO:0007669"/>
    <property type="project" value="Ensembl"/>
</dbReference>
<dbReference type="CTD" id="57639"/>
<gene>
    <name evidence="4" type="primary">CCDC146</name>
</gene>
<dbReference type="GO" id="GO:0005930">
    <property type="term" value="C:axoneme"/>
    <property type="evidence" value="ECO:0007669"/>
    <property type="project" value="Ensembl"/>
</dbReference>
<dbReference type="RefSeq" id="XP_044101811.1">
    <property type="nucleotide sequence ID" value="XM_044245876.1"/>
</dbReference>
<dbReference type="PANTHER" id="PTHR32083:SF34">
    <property type="entry name" value="COILED-COIL DOMAIN-CONTAINING PROTEIN 146"/>
    <property type="match status" value="1"/>
</dbReference>
<dbReference type="GO" id="GO:0044877">
    <property type="term" value="F:protein-containing complex binding"/>
    <property type="evidence" value="ECO:0007669"/>
    <property type="project" value="Ensembl"/>
</dbReference>
<dbReference type="RefSeq" id="XP_044101810.1">
    <property type="nucleotide sequence ID" value="XM_044245875.1"/>
</dbReference>